<dbReference type="PANTHER" id="PTHR31316">
    <property type="entry name" value="BETA-GLUCOSIDASE-LIKE PROTEIN NCA3, MITOCHONDRIAL-RELATED"/>
    <property type="match status" value="1"/>
</dbReference>
<keyword evidence="3" id="KW-0496">Mitochondrion</keyword>
<dbReference type="Pfam" id="PF03856">
    <property type="entry name" value="SUN"/>
    <property type="match status" value="1"/>
</dbReference>
<dbReference type="PANTHER" id="PTHR31316:SF2">
    <property type="entry name" value="BETA-GLUCOSIDASE-LIKE PROTEIN NCA3, MITOCHONDRIAL-RELATED"/>
    <property type="match status" value="1"/>
</dbReference>
<keyword evidence="7" id="KW-1185">Reference proteome</keyword>
<feature type="region of interest" description="Disordered" evidence="4">
    <location>
        <begin position="105"/>
        <end position="150"/>
    </location>
</feature>
<evidence type="ECO:0000256" key="3">
    <source>
        <dbReference type="ARBA" id="ARBA00023128"/>
    </source>
</evidence>
<feature type="signal peptide" evidence="5">
    <location>
        <begin position="1"/>
        <end position="15"/>
    </location>
</feature>
<dbReference type="STRING" id="56408.A0A1E5R558"/>
<accession>A0A1E5R558</accession>
<evidence type="ECO:0000256" key="2">
    <source>
        <dbReference type="ARBA" id="ARBA00010579"/>
    </source>
</evidence>
<dbReference type="GO" id="GO:0009277">
    <property type="term" value="C:fungal-type cell wall"/>
    <property type="evidence" value="ECO:0007669"/>
    <property type="project" value="TreeGrafter"/>
</dbReference>
<dbReference type="GO" id="GO:0009986">
    <property type="term" value="C:cell surface"/>
    <property type="evidence" value="ECO:0007669"/>
    <property type="project" value="TreeGrafter"/>
</dbReference>
<sequence>MQALSLLALISVVAAAPVHNRNIGDVDHKPHHRHQDKRNVGDNNAAYTVVEYIGGDGKVYSTATIDDSTASTAESTQSATGAPAVALVNNDVASSASASASASATATSATATSASATATATSSDDSSSSDDDSSSSSSSSGISGDLSSFSNPTEKFQDGTVKCSSFPSGQGVISLSWVGYNDWASIMNMDGETSSSCEPGYYCSYACQAGMSKTQWPSEQPNDGRSVGGLYCGKDGYLYRSNTDSDYLCEWGVESAFVKSQVDKDISLCRTDYPGSENMVLPTLLQANDDSNGVPLSVVNEDSYYKWQGKPTSSQYYVNNAGVSVEDGCIWGTSSGSVGNWAPLVIGSGSSNGVTYLSLIPNPNNNDAPNYSVKIVGRDGSSTVGDCKYENGKYNGDGTDGCTFSVSSGIADIVFY</sequence>
<reference evidence="7" key="1">
    <citation type="journal article" date="2016" name="Genome Announc.">
        <title>Genome sequences of three species of Hanseniaspora isolated from spontaneous wine fermentations.</title>
        <authorList>
            <person name="Sternes P.R."/>
            <person name="Lee D."/>
            <person name="Kutyna D.R."/>
            <person name="Borneman A.R."/>
        </authorList>
    </citation>
    <scope>NUCLEOTIDE SEQUENCE [LARGE SCALE GENOMIC DNA]</scope>
    <source>
        <strain evidence="7">AWRI3579</strain>
    </source>
</reference>
<evidence type="ECO:0000256" key="5">
    <source>
        <dbReference type="SAM" id="SignalP"/>
    </source>
</evidence>
<keyword evidence="5" id="KW-0732">Signal</keyword>
<dbReference type="InterPro" id="IPR005556">
    <property type="entry name" value="SUN"/>
</dbReference>
<comment type="caution">
    <text evidence="6">The sequence shown here is derived from an EMBL/GenBank/DDBJ whole genome shotgun (WGS) entry which is preliminary data.</text>
</comment>
<dbReference type="InterPro" id="IPR051526">
    <property type="entry name" value="Beta-Glucosidase_SUN"/>
</dbReference>
<dbReference type="EMBL" id="LPNM01000010">
    <property type="protein sequence ID" value="OEJ82040.1"/>
    <property type="molecule type" value="Genomic_DNA"/>
</dbReference>
<dbReference type="Proteomes" id="UP000095728">
    <property type="component" value="Unassembled WGS sequence"/>
</dbReference>
<dbReference type="AlphaFoldDB" id="A0A1E5R558"/>
<organism evidence="6 7">
    <name type="scientific">Hanseniaspora osmophila</name>
    <dbReference type="NCBI Taxonomy" id="56408"/>
    <lineage>
        <taxon>Eukaryota</taxon>
        <taxon>Fungi</taxon>
        <taxon>Dikarya</taxon>
        <taxon>Ascomycota</taxon>
        <taxon>Saccharomycotina</taxon>
        <taxon>Saccharomycetes</taxon>
        <taxon>Saccharomycodales</taxon>
        <taxon>Saccharomycodaceae</taxon>
        <taxon>Hanseniaspora</taxon>
    </lineage>
</organism>
<evidence type="ECO:0000313" key="7">
    <source>
        <dbReference type="Proteomes" id="UP000095728"/>
    </source>
</evidence>
<feature type="compositionally biased region" description="Polar residues" evidence="4">
    <location>
        <begin position="141"/>
        <end position="150"/>
    </location>
</feature>
<name>A0A1E5R558_9ASCO</name>
<dbReference type="GO" id="GO:0031505">
    <property type="term" value="P:fungal-type cell wall organization"/>
    <property type="evidence" value="ECO:0007669"/>
    <property type="project" value="TreeGrafter"/>
</dbReference>
<dbReference type="InParanoid" id="A0A1E5R558"/>
<comment type="subcellular location">
    <subcellularLocation>
        <location evidence="1">Mitochondrion</location>
    </subcellularLocation>
</comment>
<protein>
    <submittedName>
        <fullName evidence="6">Putative secreted beta-glucosidase SUN4</fullName>
    </submittedName>
</protein>
<dbReference type="OrthoDB" id="5339822at2759"/>
<evidence type="ECO:0000256" key="1">
    <source>
        <dbReference type="ARBA" id="ARBA00004173"/>
    </source>
</evidence>
<gene>
    <name evidence="6" type="ORF">AWRI3579_g3716</name>
</gene>
<evidence type="ECO:0000256" key="4">
    <source>
        <dbReference type="SAM" id="MobiDB-lite"/>
    </source>
</evidence>
<comment type="similarity">
    <text evidence="2">Belongs to the SUN family.</text>
</comment>
<feature type="chain" id="PRO_5013311961" evidence="5">
    <location>
        <begin position="16"/>
        <end position="416"/>
    </location>
</feature>
<proteinExistence type="inferred from homology"/>
<feature type="compositionally biased region" description="Low complexity" evidence="4">
    <location>
        <begin position="105"/>
        <end position="126"/>
    </location>
</feature>
<dbReference type="GO" id="GO:0005739">
    <property type="term" value="C:mitochondrion"/>
    <property type="evidence" value="ECO:0007669"/>
    <property type="project" value="UniProtKB-SubCell"/>
</dbReference>
<feature type="region of interest" description="Disordered" evidence="4">
    <location>
        <begin position="22"/>
        <end position="43"/>
    </location>
</feature>
<evidence type="ECO:0000313" key="6">
    <source>
        <dbReference type="EMBL" id="OEJ82040.1"/>
    </source>
</evidence>